<feature type="domain" description="Glycosyl transferase family 1" evidence="1">
    <location>
        <begin position="211"/>
        <end position="367"/>
    </location>
</feature>
<evidence type="ECO:0000313" key="3">
    <source>
        <dbReference type="Proteomes" id="UP000191153"/>
    </source>
</evidence>
<accession>A0A1T4LR77</accession>
<organism evidence="2 3">
    <name type="scientific">Cetobacterium ceti</name>
    <dbReference type="NCBI Taxonomy" id="180163"/>
    <lineage>
        <taxon>Bacteria</taxon>
        <taxon>Fusobacteriati</taxon>
        <taxon>Fusobacteriota</taxon>
        <taxon>Fusobacteriia</taxon>
        <taxon>Fusobacteriales</taxon>
        <taxon>Fusobacteriaceae</taxon>
        <taxon>Cetobacterium</taxon>
    </lineage>
</organism>
<dbReference type="GO" id="GO:0016757">
    <property type="term" value="F:glycosyltransferase activity"/>
    <property type="evidence" value="ECO:0007669"/>
    <property type="project" value="InterPro"/>
</dbReference>
<dbReference type="InterPro" id="IPR001296">
    <property type="entry name" value="Glyco_trans_1"/>
</dbReference>
<dbReference type="PANTHER" id="PTHR12526:SF630">
    <property type="entry name" value="GLYCOSYLTRANSFERASE"/>
    <property type="match status" value="1"/>
</dbReference>
<dbReference type="SUPFAM" id="SSF53756">
    <property type="entry name" value="UDP-Glycosyltransferase/glycogen phosphorylase"/>
    <property type="match status" value="1"/>
</dbReference>
<evidence type="ECO:0000313" key="2">
    <source>
        <dbReference type="EMBL" id="SJZ57183.1"/>
    </source>
</evidence>
<dbReference type="Gene3D" id="3.40.50.2000">
    <property type="entry name" value="Glycogen Phosphorylase B"/>
    <property type="match status" value="2"/>
</dbReference>
<dbReference type="AlphaFoldDB" id="A0A1T4LR77"/>
<keyword evidence="2" id="KW-0808">Transferase</keyword>
<evidence type="ECO:0000259" key="1">
    <source>
        <dbReference type="Pfam" id="PF00534"/>
    </source>
</evidence>
<dbReference type="RefSeq" id="WP_078693453.1">
    <property type="nucleotide sequence ID" value="NZ_FUWX01000007.1"/>
</dbReference>
<dbReference type="Pfam" id="PF00534">
    <property type="entry name" value="Glycos_transf_1"/>
    <property type="match status" value="1"/>
</dbReference>
<reference evidence="2 3" key="1">
    <citation type="submission" date="2017-02" db="EMBL/GenBank/DDBJ databases">
        <authorList>
            <person name="Peterson S.W."/>
        </authorList>
    </citation>
    <scope>NUCLEOTIDE SEQUENCE [LARGE SCALE GENOMIC DNA]</scope>
    <source>
        <strain evidence="2 3">ATCC 700028</strain>
    </source>
</reference>
<dbReference type="EMBL" id="FUWX01000007">
    <property type="protein sequence ID" value="SJZ57183.1"/>
    <property type="molecule type" value="Genomic_DNA"/>
</dbReference>
<proteinExistence type="predicted"/>
<sequence>MKKILMYNGQLYMGGIEKVFISYLKELSKDKNLEIEILIKENDPEKNIFLKEVPENVKVTFIRSREYMEKRERLSLKKKKNIFYKFLYQSYLTYGRVKMRQFIKKYFLENRYDCILDLDTGLRKDINYIKDPLITWCHISFKVLKRKNKKDFIEQLGKYKNIILICDEMKKEFEELYPHLKEKGIRIYNPMDLEKVRERSLEKVNKEDEKLLQNKYMIGVSRLVKEKGREDLIDIYYKLKERGVKEKLYLLGDGPEYSRLKEKIKSMNLEEDVFLLGQKENPYPWVKNAELFVHTSYCEGLPTVLIESLALNTVVVSYDCPTGPDEILKNGDIGELVETGNKIEFENKVFNLLENRDKIEEFKKRIPERVKEFSSEEVIKKLKEIL</sequence>
<dbReference type="STRING" id="180163.SAMN02745174_00934"/>
<dbReference type="PANTHER" id="PTHR12526">
    <property type="entry name" value="GLYCOSYLTRANSFERASE"/>
    <property type="match status" value="1"/>
</dbReference>
<dbReference type="OrthoDB" id="9806653at2"/>
<keyword evidence="3" id="KW-1185">Reference proteome</keyword>
<protein>
    <submittedName>
        <fullName evidence="2">Glycosyltransferase involved in cell wall bisynthesis</fullName>
    </submittedName>
</protein>
<name>A0A1T4LR77_9FUSO</name>
<dbReference type="Proteomes" id="UP000191153">
    <property type="component" value="Unassembled WGS sequence"/>
</dbReference>
<dbReference type="CDD" id="cd03811">
    <property type="entry name" value="GT4_GT28_WabH-like"/>
    <property type="match status" value="1"/>
</dbReference>
<gene>
    <name evidence="2" type="ORF">SAMN02745174_00934</name>
</gene>